<evidence type="ECO:0000256" key="5">
    <source>
        <dbReference type="ARBA" id="ARBA00023136"/>
    </source>
</evidence>
<feature type="compositionally biased region" description="Low complexity" evidence="9">
    <location>
        <begin position="258"/>
        <end position="275"/>
    </location>
</feature>
<dbReference type="PhylomeDB" id="A0A022Q8V0"/>
<gene>
    <name evidence="11" type="ORF">MIMGU_mgv1a006009mg</name>
</gene>
<name>A0A022Q8V0_ERYGU</name>
<evidence type="ECO:0000256" key="6">
    <source>
        <dbReference type="ARBA" id="ARBA00023306"/>
    </source>
</evidence>
<evidence type="ECO:0000256" key="2">
    <source>
        <dbReference type="ARBA" id="ARBA00022473"/>
    </source>
</evidence>
<keyword evidence="2" id="KW-0217">Developmental protein</keyword>
<dbReference type="InterPro" id="IPR048351">
    <property type="entry name" value="SOK_DIX"/>
</dbReference>
<evidence type="ECO:0000256" key="7">
    <source>
        <dbReference type="ARBA" id="ARBA00024211"/>
    </source>
</evidence>
<comment type="similarity">
    <text evidence="7">Belongs to the SOSEKI family.</text>
</comment>
<dbReference type="GO" id="GO:0051301">
    <property type="term" value="P:cell division"/>
    <property type="evidence" value="ECO:0007669"/>
    <property type="project" value="UniProtKB-KW"/>
</dbReference>
<dbReference type="PANTHER" id="PTHR31083">
    <property type="entry name" value="UPSTREAM OF FLC PROTEIN (DUF966)"/>
    <property type="match status" value="1"/>
</dbReference>
<dbReference type="InterPro" id="IPR021182">
    <property type="entry name" value="SOK_magnoliopsida"/>
</dbReference>
<feature type="domain" description="SOSEKI DIX-like" evidence="10">
    <location>
        <begin position="59"/>
        <end position="147"/>
    </location>
</feature>
<evidence type="ECO:0000256" key="1">
    <source>
        <dbReference type="ARBA" id="ARBA00004413"/>
    </source>
</evidence>
<dbReference type="AlphaFoldDB" id="A0A022Q8V0"/>
<dbReference type="STRING" id="4155.A0A022Q8V0"/>
<feature type="region of interest" description="Disordered" evidence="9">
    <location>
        <begin position="323"/>
        <end position="345"/>
    </location>
</feature>
<feature type="region of interest" description="Disordered" evidence="9">
    <location>
        <begin position="169"/>
        <end position="199"/>
    </location>
</feature>
<comment type="subcellular location">
    <subcellularLocation>
        <location evidence="1">Cell membrane</location>
        <topology evidence="1">Peripheral membrane protein</topology>
        <orientation evidence="1">Cytoplasmic side</orientation>
    </subcellularLocation>
</comment>
<dbReference type="eggNOG" id="ENOG502QVHU">
    <property type="taxonomic scope" value="Eukaryota"/>
</dbReference>
<dbReference type="PIRSF" id="PIRSF031043">
    <property type="entry name" value="UCP031043"/>
    <property type="match status" value="1"/>
</dbReference>
<accession>A0A022Q8V0</accession>
<organism evidence="11 12">
    <name type="scientific">Erythranthe guttata</name>
    <name type="common">Yellow monkey flower</name>
    <name type="synonym">Mimulus guttatus</name>
    <dbReference type="NCBI Taxonomy" id="4155"/>
    <lineage>
        <taxon>Eukaryota</taxon>
        <taxon>Viridiplantae</taxon>
        <taxon>Streptophyta</taxon>
        <taxon>Embryophyta</taxon>
        <taxon>Tracheophyta</taxon>
        <taxon>Spermatophyta</taxon>
        <taxon>Magnoliopsida</taxon>
        <taxon>eudicotyledons</taxon>
        <taxon>Gunneridae</taxon>
        <taxon>Pentapetalae</taxon>
        <taxon>asterids</taxon>
        <taxon>lamiids</taxon>
        <taxon>Lamiales</taxon>
        <taxon>Phrymaceae</taxon>
        <taxon>Erythranthe</taxon>
    </lineage>
</organism>
<dbReference type="GO" id="GO:0051302">
    <property type="term" value="P:regulation of cell division"/>
    <property type="evidence" value="ECO:0007669"/>
    <property type="project" value="UniProtKB-ARBA"/>
</dbReference>
<dbReference type="PANTHER" id="PTHR31083:SF18">
    <property type="entry name" value="PROTEIN SOSEKI 2"/>
    <property type="match status" value="1"/>
</dbReference>
<keyword evidence="3" id="KW-1003">Cell membrane</keyword>
<feature type="region of interest" description="Disordered" evidence="9">
    <location>
        <begin position="401"/>
        <end position="461"/>
    </location>
</feature>
<comment type="subunit">
    <text evidence="8">Homodimer. Forms long polymer filaments with other SOKs proteins polymers (e.g. SOK1, SOK2, SOK3 and SOK4) crucial for polar localization and biological activity. Binds to ANGUSTIFOLIA (AN).</text>
</comment>
<dbReference type="EMBL" id="KI632147">
    <property type="protein sequence ID" value="EYU24009.1"/>
    <property type="molecule type" value="Genomic_DNA"/>
</dbReference>
<dbReference type="InterPro" id="IPR010369">
    <property type="entry name" value="SOK"/>
</dbReference>
<dbReference type="GO" id="GO:0005886">
    <property type="term" value="C:plasma membrane"/>
    <property type="evidence" value="ECO:0007669"/>
    <property type="project" value="UniProtKB-SubCell"/>
</dbReference>
<dbReference type="GO" id="GO:0051258">
    <property type="term" value="P:protein polymerization"/>
    <property type="evidence" value="ECO:0007669"/>
    <property type="project" value="UniProtKB-ARBA"/>
</dbReference>
<dbReference type="GO" id="GO:2000067">
    <property type="term" value="P:regulation of root morphogenesis"/>
    <property type="evidence" value="ECO:0007669"/>
    <property type="project" value="UniProtKB-ARBA"/>
</dbReference>
<evidence type="ECO:0000256" key="4">
    <source>
        <dbReference type="ARBA" id="ARBA00022618"/>
    </source>
</evidence>
<feature type="compositionally biased region" description="Basic residues" evidence="9">
    <location>
        <begin position="448"/>
        <end position="461"/>
    </location>
</feature>
<dbReference type="KEGG" id="egt:105972949"/>
<dbReference type="OMA" id="DRAKVCM"/>
<evidence type="ECO:0000259" key="10">
    <source>
        <dbReference type="Pfam" id="PF06136"/>
    </source>
</evidence>
<dbReference type="Pfam" id="PF06136">
    <property type="entry name" value="SOK"/>
    <property type="match status" value="1"/>
</dbReference>
<proteinExistence type="inferred from homology"/>
<protein>
    <recommendedName>
        <fullName evidence="10">SOSEKI DIX-like domain-containing protein</fullName>
    </recommendedName>
</protein>
<dbReference type="OrthoDB" id="1731358at2759"/>
<evidence type="ECO:0000256" key="3">
    <source>
        <dbReference type="ARBA" id="ARBA00022475"/>
    </source>
</evidence>
<keyword evidence="12" id="KW-1185">Reference proteome</keyword>
<keyword evidence="6" id="KW-0131">Cell cycle</keyword>
<feature type="region of interest" description="Disordered" evidence="9">
    <location>
        <begin position="254"/>
        <end position="275"/>
    </location>
</feature>
<keyword evidence="5" id="KW-0472">Membrane</keyword>
<sequence>MHEDKRTRVICSRDHHNNQTSPERLGNNININNINIKTRLNNSNNNNNNVVMKATFKKVQIVYYISRNGHLQHPHYIEVSHLAHQHLRLKDVLDRLTVLRGKGMPSLYSWSCKRSYKNGYVWNDLALNDVVYPSEGAEYVLKASELLLPSSTEKLHHLQIGNAQEFQFGGGGGGAAAQDASDVHPKRKSLPSKRQDQYHHYEENVAAEDEEYEAGKTVVHTRCSMGVSTEEIQEFKLKIPTKSTIINKPTEINLDANSFSSPPSTTSPTLSDHSNNEISIIDNSNVNSKRFVTEDGDPVGNEPMLSRNSMLFSLIACGGSGPSFRKTAPPLPPTPPRKSGSSLHRGVVCKAAAAARVAVEDEEDEEEVVMIKYMSENPRFGNMQSEEKEYFSGSIVESITTEERLGGPGLKKSSSYNQERSKKCGMQAEEEAAEEEVKKEKGIIGKCMPRKKSSSSKNPKK</sequence>
<evidence type="ECO:0000313" key="11">
    <source>
        <dbReference type="EMBL" id="EYU24009.1"/>
    </source>
</evidence>
<reference evidence="11 12" key="1">
    <citation type="journal article" date="2013" name="Proc. Natl. Acad. Sci. U.S.A.">
        <title>Fine-scale variation in meiotic recombination in Mimulus inferred from population shotgun sequencing.</title>
        <authorList>
            <person name="Hellsten U."/>
            <person name="Wright K.M."/>
            <person name="Jenkins J."/>
            <person name="Shu S."/>
            <person name="Yuan Y."/>
            <person name="Wessler S.R."/>
            <person name="Schmutz J."/>
            <person name="Willis J.H."/>
            <person name="Rokhsar D.S."/>
        </authorList>
    </citation>
    <scope>NUCLEOTIDE SEQUENCE [LARGE SCALE GENOMIC DNA]</scope>
    <source>
        <strain evidence="12">cv. DUN x IM62</strain>
    </source>
</reference>
<evidence type="ECO:0000256" key="9">
    <source>
        <dbReference type="SAM" id="MobiDB-lite"/>
    </source>
</evidence>
<evidence type="ECO:0000313" key="12">
    <source>
        <dbReference type="Proteomes" id="UP000030748"/>
    </source>
</evidence>
<dbReference type="GO" id="GO:0090708">
    <property type="term" value="P:specification of plant organ axis polarity"/>
    <property type="evidence" value="ECO:0007669"/>
    <property type="project" value="UniProtKB-ARBA"/>
</dbReference>
<keyword evidence="4" id="KW-0132">Cell division</keyword>
<evidence type="ECO:0000256" key="8">
    <source>
        <dbReference type="ARBA" id="ARBA00046534"/>
    </source>
</evidence>
<dbReference type="Proteomes" id="UP000030748">
    <property type="component" value="Unassembled WGS sequence"/>
</dbReference>